<evidence type="ECO:0000313" key="3">
    <source>
        <dbReference type="EMBL" id="EKC68726.1"/>
    </source>
</evidence>
<gene>
    <name evidence="3" type="ORF">OBE_04782</name>
</gene>
<dbReference type="EC" id="3.5.1.-" evidence="3"/>
<sequence>NLLEQDGRYAPVLTITEEESQNSDMPRVEPAERAQRANDAGAVLLFSIHGNSDPSGTASGFECYAIPPGQQYHDESVALARLTAQKITQTGQPLRGQDGVRYIYFDTYDNRMVYESSDETPHNEPTFRLLADADCPAVLVEQCFLTNPQDAARLATPSGAKQAAKAYYEAICEWMEGR</sequence>
<dbReference type="Pfam" id="PF01520">
    <property type="entry name" value="Amidase_3"/>
    <property type="match status" value="1"/>
</dbReference>
<comment type="caution">
    <text evidence="3">The sequence shown here is derived from an EMBL/GenBank/DDBJ whole genome shotgun (WGS) entry which is preliminary data.</text>
</comment>
<feature type="non-terminal residue" evidence="3">
    <location>
        <position position="1"/>
    </location>
</feature>
<dbReference type="GO" id="GO:0009253">
    <property type="term" value="P:peptidoglycan catabolic process"/>
    <property type="evidence" value="ECO:0007669"/>
    <property type="project" value="InterPro"/>
</dbReference>
<dbReference type="SMART" id="SM00646">
    <property type="entry name" value="Ami_3"/>
    <property type="match status" value="1"/>
</dbReference>
<dbReference type="EMBL" id="AJWZ01003254">
    <property type="protein sequence ID" value="EKC68726.1"/>
    <property type="molecule type" value="Genomic_DNA"/>
</dbReference>
<proteinExistence type="predicted"/>
<evidence type="ECO:0000259" key="2">
    <source>
        <dbReference type="SMART" id="SM00646"/>
    </source>
</evidence>
<dbReference type="GO" id="GO:0008745">
    <property type="term" value="F:N-acetylmuramoyl-L-alanine amidase activity"/>
    <property type="evidence" value="ECO:0007669"/>
    <property type="project" value="InterPro"/>
</dbReference>
<organism evidence="3">
    <name type="scientific">human gut metagenome</name>
    <dbReference type="NCBI Taxonomy" id="408170"/>
    <lineage>
        <taxon>unclassified sequences</taxon>
        <taxon>metagenomes</taxon>
        <taxon>organismal metagenomes</taxon>
    </lineage>
</organism>
<dbReference type="PANTHER" id="PTHR30404:SF0">
    <property type="entry name" value="N-ACETYLMURAMOYL-L-ALANINE AMIDASE AMIC"/>
    <property type="match status" value="1"/>
</dbReference>
<dbReference type="AlphaFoldDB" id="K1UB76"/>
<reference evidence="3" key="1">
    <citation type="journal article" date="2013" name="Environ. Microbiol.">
        <title>Microbiota from the distal guts of lean and obese adolescents exhibit partial functional redundancy besides clear differences in community structure.</title>
        <authorList>
            <person name="Ferrer M."/>
            <person name="Ruiz A."/>
            <person name="Lanza F."/>
            <person name="Haange S.B."/>
            <person name="Oberbach A."/>
            <person name="Till H."/>
            <person name="Bargiela R."/>
            <person name="Campoy C."/>
            <person name="Segura M.T."/>
            <person name="Richter M."/>
            <person name="von Bergen M."/>
            <person name="Seifert J."/>
            <person name="Suarez A."/>
        </authorList>
    </citation>
    <scope>NUCLEOTIDE SEQUENCE</scope>
</reference>
<dbReference type="SUPFAM" id="SSF53187">
    <property type="entry name" value="Zn-dependent exopeptidases"/>
    <property type="match status" value="1"/>
</dbReference>
<keyword evidence="1 3" id="KW-0378">Hydrolase</keyword>
<dbReference type="Gene3D" id="3.40.630.40">
    <property type="entry name" value="Zn-dependent exopeptidases"/>
    <property type="match status" value="1"/>
</dbReference>
<protein>
    <submittedName>
        <fullName evidence="3">Protein containing Cell wall hydrolase/autolysin, catalytic domain protein</fullName>
        <ecNumber evidence="3">3.5.1.-</ecNumber>
    </submittedName>
</protein>
<feature type="domain" description="MurNAc-LAA" evidence="2">
    <location>
        <begin position="34"/>
        <end position="172"/>
    </location>
</feature>
<accession>K1UB76</accession>
<dbReference type="InterPro" id="IPR002508">
    <property type="entry name" value="MurNAc-LAA_cat"/>
</dbReference>
<dbReference type="GO" id="GO:0030288">
    <property type="term" value="C:outer membrane-bounded periplasmic space"/>
    <property type="evidence" value="ECO:0007669"/>
    <property type="project" value="TreeGrafter"/>
</dbReference>
<dbReference type="PANTHER" id="PTHR30404">
    <property type="entry name" value="N-ACETYLMURAMOYL-L-ALANINE AMIDASE"/>
    <property type="match status" value="1"/>
</dbReference>
<name>K1UB76_9ZZZZ</name>
<dbReference type="CDD" id="cd02696">
    <property type="entry name" value="MurNAc-LAA"/>
    <property type="match status" value="1"/>
</dbReference>
<evidence type="ECO:0000256" key="1">
    <source>
        <dbReference type="ARBA" id="ARBA00022801"/>
    </source>
</evidence>
<dbReference type="InterPro" id="IPR050695">
    <property type="entry name" value="N-acetylmuramoyl_amidase_3"/>
</dbReference>